<evidence type="ECO:0000256" key="1">
    <source>
        <dbReference type="SAM" id="Phobius"/>
    </source>
</evidence>
<sequence>MVFSEITVLSCQIVASLLMGCDYFMPSAWRAKINHSLSEYFSRLRDNVDRDISQKFKETFAQLQIIFFCLCLIVIAVAIYHFRVFLFERLPPILYLCVTIVSLLCAVIALHYIIGHTVKLLVALGLGGLFFRSVSVFLLKTEKGPLAGTGFLMLLVSFIMRYANITHT</sequence>
<protein>
    <submittedName>
        <fullName evidence="2">Uncharacterized protein</fullName>
    </submittedName>
</protein>
<organism evidence="2 3">
    <name type="scientific">Serratia liquefaciens</name>
    <dbReference type="NCBI Taxonomy" id="614"/>
    <lineage>
        <taxon>Bacteria</taxon>
        <taxon>Pseudomonadati</taxon>
        <taxon>Pseudomonadota</taxon>
        <taxon>Gammaproteobacteria</taxon>
        <taxon>Enterobacterales</taxon>
        <taxon>Yersiniaceae</taxon>
        <taxon>Serratia</taxon>
    </lineage>
</organism>
<evidence type="ECO:0000313" key="3">
    <source>
        <dbReference type="Proteomes" id="UP000317572"/>
    </source>
</evidence>
<accession>A0A515CXT4</accession>
<feature type="transmembrane region" description="Helical" evidence="1">
    <location>
        <begin position="93"/>
        <end position="113"/>
    </location>
</feature>
<dbReference type="AlphaFoldDB" id="A0A515CXT4"/>
<gene>
    <name evidence="2" type="ORF">EGO53_14645</name>
</gene>
<keyword evidence="1" id="KW-0812">Transmembrane</keyword>
<evidence type="ECO:0000313" key="2">
    <source>
        <dbReference type="EMBL" id="QDL32963.1"/>
    </source>
</evidence>
<name>A0A515CXT4_SERLI</name>
<feature type="transmembrane region" description="Helical" evidence="1">
    <location>
        <begin position="60"/>
        <end position="81"/>
    </location>
</feature>
<dbReference type="Proteomes" id="UP000317572">
    <property type="component" value="Chromosome"/>
</dbReference>
<keyword evidence="1" id="KW-0472">Membrane</keyword>
<dbReference type="EMBL" id="CP033893">
    <property type="protein sequence ID" value="QDL32963.1"/>
    <property type="molecule type" value="Genomic_DNA"/>
</dbReference>
<proteinExistence type="predicted"/>
<feature type="transmembrane region" description="Helical" evidence="1">
    <location>
        <begin position="120"/>
        <end position="139"/>
    </location>
</feature>
<keyword evidence="1" id="KW-1133">Transmembrane helix</keyword>
<reference evidence="2 3" key="1">
    <citation type="submission" date="2018-11" db="EMBL/GenBank/DDBJ databases">
        <title>The first complete genome of Serratia liquefaciens isolated from metalophyte plant revel distinctness adaptive mechanisms in an extreme habitat.</title>
        <authorList>
            <person name="Caneschi W.L."/>
            <person name="Sanchez A.B."/>
            <person name="Felestrino E.B."/>
            <person name="Assis R.A.B."/>
            <person name="Lemes C.G.C."/>
            <person name="Cordeiro I.F."/>
            <person name="Fonseca N.P."/>
            <person name="Villa M."/>
            <person name="Vieira I.T."/>
            <person name="Moraes L.A."/>
            <person name="Kamino L.H.Y."/>
            <person name="do Carmo F."/>
            <person name="Garcia C.M."/>
            <person name="Almeida N.F."/>
            <person name="Silva R.S."/>
            <person name="Ferro J.A."/>
            <person name="Ferro M.I.T."/>
            <person name="Varani A.M."/>
            <person name="Ferreira R.M."/>
            <person name="dos Santos V.L."/>
            <person name="Silva U.C."/>
            <person name="Setubal J.C."/>
            <person name="Moreira L.M."/>
        </authorList>
    </citation>
    <scope>NUCLEOTIDE SEQUENCE [LARGE SCALE GENOMIC DNA]</scope>
    <source>
        <strain evidence="2 3">FG3</strain>
    </source>
</reference>
<feature type="transmembrane region" description="Helical" evidence="1">
    <location>
        <begin position="145"/>
        <end position="163"/>
    </location>
</feature>